<dbReference type="InterPro" id="IPR001220">
    <property type="entry name" value="Legume_lectin_dom"/>
</dbReference>
<feature type="domain" description="F5/8 type C" evidence="2">
    <location>
        <begin position="52"/>
        <end position="144"/>
    </location>
</feature>
<protein>
    <recommendedName>
        <fullName evidence="2">F5/8 type C domain-containing protein</fullName>
    </recommendedName>
</protein>
<evidence type="ECO:0000259" key="2">
    <source>
        <dbReference type="PROSITE" id="PS50022"/>
    </source>
</evidence>
<dbReference type="Pfam" id="PF00139">
    <property type="entry name" value="Lectin_legB"/>
    <property type="match status" value="1"/>
</dbReference>
<dbReference type="RefSeq" id="WP_169453120.1">
    <property type="nucleotide sequence ID" value="NZ_CP051774.1"/>
</dbReference>
<dbReference type="CDD" id="cd01951">
    <property type="entry name" value="lectin_L-type"/>
    <property type="match status" value="1"/>
</dbReference>
<dbReference type="SUPFAM" id="SSF49899">
    <property type="entry name" value="Concanavalin A-like lectins/glucanases"/>
    <property type="match status" value="1"/>
</dbReference>
<feature type="signal peptide" evidence="1">
    <location>
        <begin position="1"/>
        <end position="28"/>
    </location>
</feature>
<dbReference type="InterPro" id="IPR008979">
    <property type="entry name" value="Galactose-bd-like_sf"/>
</dbReference>
<dbReference type="Gene3D" id="2.60.120.200">
    <property type="match status" value="1"/>
</dbReference>
<dbReference type="KEGG" id="luo:HHL09_03595"/>
<accession>A0A858RER2</accession>
<dbReference type="InterPro" id="IPR013320">
    <property type="entry name" value="ConA-like_dom_sf"/>
</dbReference>
<dbReference type="PANTHER" id="PTHR12223:SF19">
    <property type="entry name" value="LEGUME LECTIN DOMAIN-CONTAINING PROTEIN"/>
    <property type="match status" value="1"/>
</dbReference>
<dbReference type="GO" id="GO:0030246">
    <property type="term" value="F:carbohydrate binding"/>
    <property type="evidence" value="ECO:0007669"/>
    <property type="project" value="InterPro"/>
</dbReference>
<evidence type="ECO:0000256" key="1">
    <source>
        <dbReference type="SAM" id="SignalP"/>
    </source>
</evidence>
<dbReference type="PANTHER" id="PTHR12223">
    <property type="entry name" value="VESICULAR MANNOSE-BINDING LECTIN"/>
    <property type="match status" value="1"/>
</dbReference>
<dbReference type="Gene3D" id="2.60.120.260">
    <property type="entry name" value="Galactose-binding domain-like"/>
    <property type="match status" value="2"/>
</dbReference>
<evidence type="ECO:0000313" key="4">
    <source>
        <dbReference type="Proteomes" id="UP000501812"/>
    </source>
</evidence>
<dbReference type="InterPro" id="IPR000421">
    <property type="entry name" value="FA58C"/>
</dbReference>
<sequence length="796" mass="84786">MKTQNIPLWGRGAFALILTAATATSLEAAEKTHRYFKFEQTKLRGAANSIQLAEFQLKLGATVLPMTSVTVTNPGGNSPGGEPPANVKDGSVETKWLDFNKEELVFDFGSAVTVDGYNFATANDAPERDPVSWLFYGSDDGTNWIPLDVRADQAITTVRKTYEVGWIIPESIAPQITAFSTSKFVAINGSTNVTANWTTLLADTVTLSGYGTVAGTGSQVLTLANNTDTPLTLTATNSFGAPTVTTTVRTVAGGSATYQYVRFTPVKLRDDQNANSIQLAELFLKNGATVLPVFAASNEEGGNSPGAEGPDKLIDNNLDTKWLDFSKGAVVLEFTEPTTFDSYGFATANDAEARDPVRWILEGSDDLENWTMIDNLTAFDAPITLARKTYIPDVPLPGASLIPFATMSGETKVISGEPMTLVWRSGGGVTVTLNGNSVAASGSMDVSPTADTTYTLTVTSAGALVATSSVEVDVIDPAIDEIDYANFDAAGDEIALLGQSEILNDFANRPAPGDFKRLRITPDEGSVTGAAWFRKRLDFSEGFETNFDLHLVTLTTTNNAGADGIAFVIHNDPLRTQAFPPDTQENGLPANALNITFDTHQNEAEPSAATIEVRDGQSLLQSVNLADFPEITLGGTPEAKDLTRTDGNVAPYKVRITYVPGDLDVYFEGVLVIANLEVNLADAFAVNEEGLGYAGFTARTGGFFEAHDVTRWKLVEGVPVAPPVLTSYTVTGGATPSATLNWSSSTARTYRVTTSTDLVDWSNVLQSGIAGHASGTNSISVSLPVAQKVFVRVEEE</sequence>
<dbReference type="InterPro" id="IPR051136">
    <property type="entry name" value="Intracellular_Lectin-GPT"/>
</dbReference>
<feature type="chain" id="PRO_5032316103" description="F5/8 type C domain-containing protein" evidence="1">
    <location>
        <begin position="29"/>
        <end position="796"/>
    </location>
</feature>
<dbReference type="PROSITE" id="PS50022">
    <property type="entry name" value="FA58C_3"/>
    <property type="match status" value="1"/>
</dbReference>
<keyword evidence="1" id="KW-0732">Signal</keyword>
<dbReference type="Proteomes" id="UP000501812">
    <property type="component" value="Chromosome"/>
</dbReference>
<gene>
    <name evidence="3" type="ORF">HHL09_03595</name>
</gene>
<dbReference type="InterPro" id="IPR056573">
    <property type="entry name" value="Lectin_L-type_dom"/>
</dbReference>
<keyword evidence="4" id="KW-1185">Reference proteome</keyword>
<proteinExistence type="predicted"/>
<name>A0A858RER2_9BACT</name>
<evidence type="ECO:0000313" key="3">
    <source>
        <dbReference type="EMBL" id="QJE94899.1"/>
    </source>
</evidence>
<organism evidence="3 4">
    <name type="scientific">Luteolibacter luteus</name>
    <dbReference type="NCBI Taxonomy" id="2728835"/>
    <lineage>
        <taxon>Bacteria</taxon>
        <taxon>Pseudomonadati</taxon>
        <taxon>Verrucomicrobiota</taxon>
        <taxon>Verrucomicrobiia</taxon>
        <taxon>Verrucomicrobiales</taxon>
        <taxon>Verrucomicrobiaceae</taxon>
        <taxon>Luteolibacter</taxon>
    </lineage>
</organism>
<dbReference type="AlphaFoldDB" id="A0A858RER2"/>
<dbReference type="SUPFAM" id="SSF49785">
    <property type="entry name" value="Galactose-binding domain-like"/>
    <property type="match status" value="2"/>
</dbReference>
<dbReference type="EMBL" id="CP051774">
    <property type="protein sequence ID" value="QJE94899.1"/>
    <property type="molecule type" value="Genomic_DNA"/>
</dbReference>
<reference evidence="3 4" key="1">
    <citation type="submission" date="2020-04" db="EMBL/GenBank/DDBJ databases">
        <title>Luteolibacter sp. G-1-1-1 isolated from soil.</title>
        <authorList>
            <person name="Dahal R.H."/>
        </authorList>
    </citation>
    <scope>NUCLEOTIDE SEQUENCE [LARGE SCALE GENOMIC DNA]</scope>
    <source>
        <strain evidence="3 4">G-1-1-1</strain>
    </source>
</reference>